<proteinExistence type="predicted"/>
<feature type="transmembrane region" description="Helical" evidence="2">
    <location>
        <begin position="137"/>
        <end position="160"/>
    </location>
</feature>
<keyword evidence="2" id="KW-1133">Transmembrane helix</keyword>
<feature type="region of interest" description="Disordered" evidence="1">
    <location>
        <begin position="260"/>
        <end position="295"/>
    </location>
</feature>
<keyword evidence="2" id="KW-0472">Membrane</keyword>
<evidence type="ECO:0000313" key="3">
    <source>
        <dbReference type="EMBL" id="CAH3154973.1"/>
    </source>
</evidence>
<feature type="transmembrane region" description="Helical" evidence="2">
    <location>
        <begin position="91"/>
        <end position="117"/>
    </location>
</feature>
<comment type="caution">
    <text evidence="3">The sequence shown here is derived from an EMBL/GenBank/DDBJ whole genome shotgun (WGS) entry which is preliminary data.</text>
</comment>
<evidence type="ECO:0000313" key="4">
    <source>
        <dbReference type="Proteomes" id="UP001159405"/>
    </source>
</evidence>
<dbReference type="Proteomes" id="UP001159405">
    <property type="component" value="Unassembled WGS sequence"/>
</dbReference>
<keyword evidence="4" id="KW-1185">Reference proteome</keyword>
<feature type="transmembrane region" description="Helical" evidence="2">
    <location>
        <begin position="19"/>
        <end position="40"/>
    </location>
</feature>
<keyword evidence="2" id="KW-0812">Transmembrane</keyword>
<feature type="transmembrane region" description="Helical" evidence="2">
    <location>
        <begin position="52"/>
        <end position="71"/>
    </location>
</feature>
<dbReference type="EMBL" id="CALNXK010000100">
    <property type="protein sequence ID" value="CAH3154973.1"/>
    <property type="molecule type" value="Genomic_DNA"/>
</dbReference>
<feature type="compositionally biased region" description="Pro residues" evidence="1">
    <location>
        <begin position="260"/>
        <end position="269"/>
    </location>
</feature>
<organism evidence="3 4">
    <name type="scientific">Porites lobata</name>
    <dbReference type="NCBI Taxonomy" id="104759"/>
    <lineage>
        <taxon>Eukaryota</taxon>
        <taxon>Metazoa</taxon>
        <taxon>Cnidaria</taxon>
        <taxon>Anthozoa</taxon>
        <taxon>Hexacorallia</taxon>
        <taxon>Scleractinia</taxon>
        <taxon>Fungiina</taxon>
        <taxon>Poritidae</taxon>
        <taxon>Porites</taxon>
    </lineage>
</organism>
<name>A0ABN8Q5H1_9CNID</name>
<gene>
    <name evidence="3" type="ORF">PLOB_00001121</name>
</gene>
<feature type="compositionally biased region" description="Pro residues" evidence="1">
    <location>
        <begin position="223"/>
        <end position="235"/>
    </location>
</feature>
<evidence type="ECO:0008006" key="5">
    <source>
        <dbReference type="Google" id="ProtNLM"/>
    </source>
</evidence>
<accession>A0ABN8Q5H1</accession>
<evidence type="ECO:0000256" key="2">
    <source>
        <dbReference type="SAM" id="Phobius"/>
    </source>
</evidence>
<sequence length="305" mass="32613">MEAETCTCSTCIISSHLKCAWFISLAHIVIGMLLFVLGILDRLYHEYWIEQLYVAVFCGVVMCITGGLGILARKNARDMTCCSRKSLAGTFLSFVIFSSVFGGVVFVSYGFATAIRWGTGDGGNYEICDALCKSQNAIGFSIPILGLFGCIIGCAGCCCVTTSSGQAELISSSPNVSGGHPQTASMPPQSIAQETRLPPTYGVDTQHGSQDPDLLLVPLATTPVPPQETGRPPPYTGDTQTCSQGPDLLLVPLEATPIPPQEIDPPPPYHQISTTESVIRSSHDGDQPPPYSMCTEQQHPVMTYV</sequence>
<feature type="compositionally biased region" description="Polar residues" evidence="1">
    <location>
        <begin position="271"/>
        <end position="280"/>
    </location>
</feature>
<evidence type="ECO:0000256" key="1">
    <source>
        <dbReference type="SAM" id="MobiDB-lite"/>
    </source>
</evidence>
<feature type="region of interest" description="Disordered" evidence="1">
    <location>
        <begin position="220"/>
        <end position="245"/>
    </location>
</feature>
<reference evidence="3 4" key="1">
    <citation type="submission" date="2022-05" db="EMBL/GenBank/DDBJ databases">
        <authorList>
            <consortium name="Genoscope - CEA"/>
            <person name="William W."/>
        </authorList>
    </citation>
    <scope>NUCLEOTIDE SEQUENCE [LARGE SCALE GENOMIC DNA]</scope>
</reference>
<protein>
    <recommendedName>
        <fullName evidence="5">Transmembrane protein</fullName>
    </recommendedName>
</protein>